<evidence type="ECO:0000313" key="9">
    <source>
        <dbReference type="EMBL" id="GAJ97008.1"/>
    </source>
</evidence>
<evidence type="ECO:0000256" key="1">
    <source>
        <dbReference type="ARBA" id="ARBA00004167"/>
    </source>
</evidence>
<comment type="function">
    <text evidence="6">Has immunoglobulin-binding and hemagglutination properties, and can bind to mannose. Essential for virulence. May be involved in LPS biosynthesis or polysaccharide transport.</text>
</comment>
<comment type="subcellular location">
    <subcellularLocation>
        <location evidence="1">Membrane</location>
        <topology evidence="1">Single-pass membrane protein</topology>
    </subcellularLocation>
</comment>
<organism evidence="9 10">
    <name type="scientific">Rhizobium rhizogenes NBRC 13257</name>
    <dbReference type="NCBI Taxonomy" id="1220581"/>
    <lineage>
        <taxon>Bacteria</taxon>
        <taxon>Pseudomonadati</taxon>
        <taxon>Pseudomonadota</taxon>
        <taxon>Alphaproteobacteria</taxon>
        <taxon>Hyphomicrobiales</taxon>
        <taxon>Rhizobiaceae</taxon>
        <taxon>Rhizobium/Agrobacterium group</taxon>
        <taxon>Rhizobium</taxon>
    </lineage>
</organism>
<dbReference type="GO" id="GO:0016020">
    <property type="term" value="C:membrane"/>
    <property type="evidence" value="ECO:0007669"/>
    <property type="project" value="UniProtKB-SubCell"/>
</dbReference>
<evidence type="ECO:0000256" key="4">
    <source>
        <dbReference type="ARBA" id="ARBA00022475"/>
    </source>
</evidence>
<reference evidence="9 10" key="1">
    <citation type="submission" date="2014-05" db="EMBL/GenBank/DDBJ databases">
        <title>Whole genome shotgun sequence of Rhizobium rhizogenes NBRC 13257.</title>
        <authorList>
            <person name="Katano-Makiyama Y."/>
            <person name="Hosoyama A."/>
            <person name="Hashimoto M."/>
            <person name="Hosoyama Y."/>
            <person name="Noguchi M."/>
            <person name="Tsuchikane K."/>
            <person name="Kimura A."/>
            <person name="Ohji S."/>
            <person name="Ichikawa N."/>
            <person name="Yamazoe A."/>
            <person name="Fujita N."/>
        </authorList>
    </citation>
    <scope>NUCLEOTIDE SEQUENCE [LARGE SCALE GENOMIC DNA]</scope>
    <source>
        <strain evidence="9 10">NBRC 13257</strain>
    </source>
</reference>
<evidence type="ECO:0000256" key="7">
    <source>
        <dbReference type="SAM" id="Phobius"/>
    </source>
</evidence>
<proteinExistence type="inferred from homology"/>
<evidence type="ECO:0000256" key="6">
    <source>
        <dbReference type="ARBA" id="ARBA00025321"/>
    </source>
</evidence>
<dbReference type="EMBL" id="BAYX01000029">
    <property type="protein sequence ID" value="GAJ97008.1"/>
    <property type="molecule type" value="Genomic_DNA"/>
</dbReference>
<evidence type="ECO:0000256" key="5">
    <source>
        <dbReference type="ARBA" id="ARBA00022734"/>
    </source>
</evidence>
<keyword evidence="7" id="KW-1133">Transmembrane helix</keyword>
<keyword evidence="8" id="KW-0732">Signal</keyword>
<name>A0AA87Q8I3_RHIRH</name>
<dbReference type="Pfam" id="PF07886">
    <property type="entry name" value="BA14K"/>
    <property type="match status" value="1"/>
</dbReference>
<dbReference type="GO" id="GO:0030246">
    <property type="term" value="F:carbohydrate binding"/>
    <property type="evidence" value="ECO:0007669"/>
    <property type="project" value="UniProtKB-KW"/>
</dbReference>
<protein>
    <recommendedName>
        <fullName evidence="3">Lectin-like protein BA14k</fullName>
    </recommendedName>
</protein>
<feature type="chain" id="PRO_5041696638" description="Lectin-like protein BA14k" evidence="8">
    <location>
        <begin position="29"/>
        <end position="145"/>
    </location>
</feature>
<dbReference type="RefSeq" id="WP_042477465.1">
    <property type="nucleotide sequence ID" value="NZ_BAYX01000029.1"/>
</dbReference>
<accession>A0AA87Q8I3</accession>
<evidence type="ECO:0000256" key="8">
    <source>
        <dbReference type="SAM" id="SignalP"/>
    </source>
</evidence>
<evidence type="ECO:0000256" key="2">
    <source>
        <dbReference type="ARBA" id="ARBA00010270"/>
    </source>
</evidence>
<feature type="transmembrane region" description="Helical" evidence="7">
    <location>
        <begin position="52"/>
        <end position="69"/>
    </location>
</feature>
<comment type="similarity">
    <text evidence="2">Belongs to the BA14k family.</text>
</comment>
<keyword evidence="7" id="KW-0472">Membrane</keyword>
<evidence type="ECO:0000313" key="10">
    <source>
        <dbReference type="Proteomes" id="UP000026941"/>
    </source>
</evidence>
<keyword evidence="4" id="KW-1003">Cell membrane</keyword>
<evidence type="ECO:0000256" key="3">
    <source>
        <dbReference type="ARBA" id="ARBA00020552"/>
    </source>
</evidence>
<feature type="signal peptide" evidence="8">
    <location>
        <begin position="1"/>
        <end position="28"/>
    </location>
</feature>
<gene>
    <name evidence="9" type="ORF">RRH01S_29_00350</name>
</gene>
<keyword evidence="5" id="KW-0430">Lectin</keyword>
<dbReference type="AlphaFoldDB" id="A0AA87Q8I3"/>
<keyword evidence="7" id="KW-0812">Transmembrane</keyword>
<sequence>MKNLIKVTVFSLVTIATIIPMLPTAAQADDWRQHRYYRGSHDYGYDRGDAVALGAIGLATGMIVGGAVASQSYYRERVYVAPAPEYYAPHPVYRRPRPVAMQTYNAPEPWSGRWYNYCENRYRSFNSRTGTFVGYDGRKYFCTGR</sequence>
<dbReference type="InterPro" id="IPR012413">
    <property type="entry name" value="BA14K"/>
</dbReference>
<dbReference type="Proteomes" id="UP000026941">
    <property type="component" value="Unassembled WGS sequence"/>
</dbReference>
<comment type="caution">
    <text evidence="9">The sequence shown here is derived from an EMBL/GenBank/DDBJ whole genome shotgun (WGS) entry which is preliminary data.</text>
</comment>